<dbReference type="PATRIC" id="fig|70996.4.peg.4099"/>
<keyword evidence="5" id="KW-1185">Reference proteome</keyword>
<evidence type="ECO:0000256" key="1">
    <source>
        <dbReference type="ARBA" id="ARBA00006525"/>
    </source>
</evidence>
<dbReference type="Pfam" id="PF02481">
    <property type="entry name" value="DNA_processg_A"/>
    <property type="match status" value="1"/>
</dbReference>
<evidence type="ECO:0000259" key="3">
    <source>
        <dbReference type="Pfam" id="PF17782"/>
    </source>
</evidence>
<feature type="domain" description="Smf/DprA SLOG" evidence="2">
    <location>
        <begin position="78"/>
        <end position="286"/>
    </location>
</feature>
<dbReference type="Gene3D" id="1.10.10.10">
    <property type="entry name" value="Winged helix-like DNA-binding domain superfamily/Winged helix DNA-binding domain"/>
    <property type="match status" value="1"/>
</dbReference>
<feature type="domain" description="DprA winged helix" evidence="3">
    <location>
        <begin position="300"/>
        <end position="353"/>
    </location>
</feature>
<accession>A0A0P6YN69</accession>
<dbReference type="InterPro" id="IPR010994">
    <property type="entry name" value="RuvA_2-like"/>
</dbReference>
<dbReference type="STRING" id="70996.SE18_12090"/>
<dbReference type="GO" id="GO:0009294">
    <property type="term" value="P:DNA-mediated transformation"/>
    <property type="evidence" value="ECO:0007669"/>
    <property type="project" value="InterPro"/>
</dbReference>
<dbReference type="OrthoDB" id="9785707at2"/>
<dbReference type="Gene3D" id="3.40.50.450">
    <property type="match status" value="1"/>
</dbReference>
<dbReference type="Pfam" id="PF17782">
    <property type="entry name" value="WHD_DprA"/>
    <property type="match status" value="1"/>
</dbReference>
<gene>
    <name evidence="4" type="ORF">SE18_12090</name>
</gene>
<comment type="similarity">
    <text evidence="1">Belongs to the DprA/Smf family.</text>
</comment>
<dbReference type="NCBIfam" id="TIGR00732">
    <property type="entry name" value="dprA"/>
    <property type="match status" value="1"/>
</dbReference>
<protein>
    <submittedName>
        <fullName evidence="4">DNA processing protein DprA</fullName>
    </submittedName>
</protein>
<dbReference type="InterPro" id="IPR041614">
    <property type="entry name" value="DprA_WH"/>
</dbReference>
<dbReference type="SUPFAM" id="SSF102405">
    <property type="entry name" value="MCP/YpsA-like"/>
    <property type="match status" value="1"/>
</dbReference>
<dbReference type="RefSeq" id="WP_054534713.1">
    <property type="nucleotide sequence ID" value="NZ_LGKP01000021.1"/>
</dbReference>
<dbReference type="InterPro" id="IPR036388">
    <property type="entry name" value="WH-like_DNA-bd_sf"/>
</dbReference>
<organism evidence="4 5">
    <name type="scientific">Herpetosiphon geysericola</name>
    <dbReference type="NCBI Taxonomy" id="70996"/>
    <lineage>
        <taxon>Bacteria</taxon>
        <taxon>Bacillati</taxon>
        <taxon>Chloroflexota</taxon>
        <taxon>Chloroflexia</taxon>
        <taxon>Herpetosiphonales</taxon>
        <taxon>Herpetosiphonaceae</taxon>
        <taxon>Herpetosiphon</taxon>
    </lineage>
</organism>
<comment type="caution">
    <text evidence="4">The sequence shown here is derived from an EMBL/GenBank/DDBJ whole genome shotgun (WGS) entry which is preliminary data.</text>
</comment>
<dbReference type="PANTHER" id="PTHR43022">
    <property type="entry name" value="PROTEIN SMF"/>
    <property type="match status" value="1"/>
</dbReference>
<name>A0A0P6YN69_9CHLR</name>
<evidence type="ECO:0000313" key="4">
    <source>
        <dbReference type="EMBL" id="KPL86712.1"/>
    </source>
</evidence>
<dbReference type="InterPro" id="IPR003488">
    <property type="entry name" value="DprA"/>
</dbReference>
<dbReference type="AlphaFoldDB" id="A0A0P6YN69"/>
<dbReference type="InterPro" id="IPR057666">
    <property type="entry name" value="DrpA_SLOG"/>
</dbReference>
<dbReference type="PANTHER" id="PTHR43022:SF1">
    <property type="entry name" value="PROTEIN SMF"/>
    <property type="match status" value="1"/>
</dbReference>
<proteinExistence type="inferred from homology"/>
<sequence>MDERHAYIAFNLTPGIGPQRLQALIKHCGSAAAAWSASLDDWRAAGLDRRTIQALQHAQQHLDLEAELRTIAEQGITVVMQNDPEFPTMLQTIDPVPPLLYMRGSLIETDRWAVAIVGTRNPTPYGREVTYKFAGELARAGLTVVSGLALGIDAMAHRTALENNGRTLAVLGSGLQQIYPAQHRQLANDVSQQGALLSEYAPTTEPLSGNFPARNRLISGLSLATIVVEAGERSGALITARFALDQGRDVFAVPGSILSHSSDGPNQLIVDGATPLRSINQVLEQLNLHQAQAQQTVSSIVPETPAEALLLPYLSGQPTHIDDLGRACGLAAHDLSATLGLMELKGMVRHVGGMHYVLAREKPASYDLS</sequence>
<dbReference type="EMBL" id="LGKP01000021">
    <property type="protein sequence ID" value="KPL86712.1"/>
    <property type="molecule type" value="Genomic_DNA"/>
</dbReference>
<dbReference type="SUPFAM" id="SSF47781">
    <property type="entry name" value="RuvA domain 2-like"/>
    <property type="match status" value="1"/>
</dbReference>
<reference evidence="4 5" key="1">
    <citation type="submission" date="2015-07" db="EMBL/GenBank/DDBJ databases">
        <title>Whole genome sequence of Herpetosiphon geysericola DSM 7119.</title>
        <authorList>
            <person name="Hemp J."/>
            <person name="Ward L.M."/>
            <person name="Pace L.A."/>
            <person name="Fischer W.W."/>
        </authorList>
    </citation>
    <scope>NUCLEOTIDE SEQUENCE [LARGE SCALE GENOMIC DNA]</scope>
    <source>
        <strain evidence="4 5">DSM 7119</strain>
    </source>
</reference>
<evidence type="ECO:0000259" key="2">
    <source>
        <dbReference type="Pfam" id="PF02481"/>
    </source>
</evidence>
<evidence type="ECO:0000313" key="5">
    <source>
        <dbReference type="Proteomes" id="UP000050277"/>
    </source>
</evidence>
<dbReference type="Proteomes" id="UP000050277">
    <property type="component" value="Unassembled WGS sequence"/>
</dbReference>